<evidence type="ECO:0000256" key="1">
    <source>
        <dbReference type="ARBA" id="ARBA00001971"/>
    </source>
</evidence>
<evidence type="ECO:0000256" key="9">
    <source>
        <dbReference type="RuleBase" id="RU000461"/>
    </source>
</evidence>
<dbReference type="InterPro" id="IPR036396">
    <property type="entry name" value="Cyt_P450_sf"/>
</dbReference>
<proteinExistence type="inferred from homology"/>
<sequence length="504" mass="58558">MELVSAALLVLAVSAGCAWILWFNNPRRRRMVREVDKLPGPPALPLLGNALLALRFTRENFFYVIHDITMTYWPRYRSWYGPTPEINFSEADDIEIILRSSVNIKKGMLYHFLHPWLGTGLLTSSGQKWHLHRKLITPTFHFKILETFQEVFTDKSRILVEKLNKEVGNKKGFDVYPYITRCALDIISETAMGVELNAQEDKDSPYVSAVYEISELLAERAMRLWLYPDFIYFSTKRGKRFKRSLNILHSFSKKIINDRKQKPIRKNETGETTDDVGTKRRMAFLDLLLEASQGGAVLTDEEIREEVDTFMFEGHDTTSASLVWTLFLLGNHPEVQERVFEEQAAIFQNSDRVPTMQDLTEMKYLERVIKESLRLYPSVPFFMRSLVEDIQLGEYTFPAGCQVTLHIYHAHRNPKYFPNPDEFNPDNFLPEKVQGRHPYAYVPFSAGSRNCIGQKFALQEEKTVLSAIVRHFRLRALDRPSDVKLFGELILRPQGPIRLTLERR</sequence>
<comment type="cofactor">
    <cofactor evidence="1 8">
        <name>heme</name>
        <dbReference type="ChEBI" id="CHEBI:30413"/>
    </cofactor>
</comment>
<dbReference type="Pfam" id="PF00067">
    <property type="entry name" value="p450"/>
    <property type="match status" value="1"/>
</dbReference>
<keyword evidence="7 9" id="KW-0503">Monooxygenase</keyword>
<dbReference type="CDD" id="cd20628">
    <property type="entry name" value="CYP4"/>
    <property type="match status" value="1"/>
</dbReference>
<dbReference type="GO" id="GO:0016705">
    <property type="term" value="F:oxidoreductase activity, acting on paired donors, with incorporation or reduction of molecular oxygen"/>
    <property type="evidence" value="ECO:0007669"/>
    <property type="project" value="InterPro"/>
</dbReference>
<evidence type="ECO:0000256" key="7">
    <source>
        <dbReference type="ARBA" id="ARBA00023033"/>
    </source>
</evidence>
<organism evidence="10 11">
    <name type="scientific">Gryllus longicercus</name>
    <dbReference type="NCBI Taxonomy" id="2509291"/>
    <lineage>
        <taxon>Eukaryota</taxon>
        <taxon>Metazoa</taxon>
        <taxon>Ecdysozoa</taxon>
        <taxon>Arthropoda</taxon>
        <taxon>Hexapoda</taxon>
        <taxon>Insecta</taxon>
        <taxon>Pterygota</taxon>
        <taxon>Neoptera</taxon>
        <taxon>Polyneoptera</taxon>
        <taxon>Orthoptera</taxon>
        <taxon>Ensifera</taxon>
        <taxon>Gryllidea</taxon>
        <taxon>Grylloidea</taxon>
        <taxon>Gryllidae</taxon>
        <taxon>Gryllinae</taxon>
        <taxon>Gryllus</taxon>
    </lineage>
</organism>
<dbReference type="PANTHER" id="PTHR24291:SF209">
    <property type="entry name" value="CYTOCHROME P450-LIKE PROTEIN"/>
    <property type="match status" value="1"/>
</dbReference>
<dbReference type="Proteomes" id="UP001378592">
    <property type="component" value="Unassembled WGS sequence"/>
</dbReference>
<dbReference type="GO" id="GO:0005506">
    <property type="term" value="F:iron ion binding"/>
    <property type="evidence" value="ECO:0007669"/>
    <property type="project" value="InterPro"/>
</dbReference>
<dbReference type="Gene3D" id="1.10.630.10">
    <property type="entry name" value="Cytochrome P450"/>
    <property type="match status" value="1"/>
</dbReference>
<dbReference type="InterPro" id="IPR002401">
    <property type="entry name" value="Cyt_P450_E_grp-I"/>
</dbReference>
<dbReference type="AlphaFoldDB" id="A0AAN9VFA0"/>
<evidence type="ECO:0000313" key="10">
    <source>
        <dbReference type="EMBL" id="KAK7861806.1"/>
    </source>
</evidence>
<dbReference type="GO" id="GO:0020037">
    <property type="term" value="F:heme binding"/>
    <property type="evidence" value="ECO:0007669"/>
    <property type="project" value="InterPro"/>
</dbReference>
<evidence type="ECO:0000256" key="4">
    <source>
        <dbReference type="ARBA" id="ARBA00022723"/>
    </source>
</evidence>
<dbReference type="SUPFAM" id="SSF48264">
    <property type="entry name" value="Cytochrome P450"/>
    <property type="match status" value="1"/>
</dbReference>
<evidence type="ECO:0000256" key="2">
    <source>
        <dbReference type="ARBA" id="ARBA00010617"/>
    </source>
</evidence>
<evidence type="ECO:0000256" key="6">
    <source>
        <dbReference type="ARBA" id="ARBA00023004"/>
    </source>
</evidence>
<accession>A0AAN9VFA0</accession>
<dbReference type="PANTHER" id="PTHR24291">
    <property type="entry name" value="CYTOCHROME P450 FAMILY 4"/>
    <property type="match status" value="1"/>
</dbReference>
<dbReference type="PRINTS" id="PR00385">
    <property type="entry name" value="P450"/>
</dbReference>
<feature type="binding site" description="axial binding residue" evidence="8">
    <location>
        <position position="451"/>
    </location>
    <ligand>
        <name>heme</name>
        <dbReference type="ChEBI" id="CHEBI:30413"/>
    </ligand>
    <ligandPart>
        <name>Fe</name>
        <dbReference type="ChEBI" id="CHEBI:18248"/>
    </ligandPart>
</feature>
<keyword evidence="5 9" id="KW-0560">Oxidoreductase</keyword>
<evidence type="ECO:0000256" key="8">
    <source>
        <dbReference type="PIRSR" id="PIRSR602401-1"/>
    </source>
</evidence>
<gene>
    <name evidence="10" type="ORF">R5R35_000574</name>
</gene>
<keyword evidence="4 8" id="KW-0479">Metal-binding</keyword>
<dbReference type="GO" id="GO:0004497">
    <property type="term" value="F:monooxygenase activity"/>
    <property type="evidence" value="ECO:0007669"/>
    <property type="project" value="UniProtKB-KW"/>
</dbReference>
<keyword evidence="6 8" id="KW-0408">Iron</keyword>
<evidence type="ECO:0008006" key="12">
    <source>
        <dbReference type="Google" id="ProtNLM"/>
    </source>
</evidence>
<reference evidence="10 11" key="1">
    <citation type="submission" date="2024-03" db="EMBL/GenBank/DDBJ databases">
        <title>The genome assembly and annotation of the cricket Gryllus longicercus Weissman &amp; Gray.</title>
        <authorList>
            <person name="Szrajer S."/>
            <person name="Gray D."/>
            <person name="Ylla G."/>
        </authorList>
    </citation>
    <scope>NUCLEOTIDE SEQUENCE [LARGE SCALE GENOMIC DNA]</scope>
    <source>
        <strain evidence="10">DAG 2021-001</strain>
        <tissue evidence="10">Whole body minus gut</tissue>
    </source>
</reference>
<keyword evidence="3 8" id="KW-0349">Heme</keyword>
<dbReference type="PROSITE" id="PS00086">
    <property type="entry name" value="CYTOCHROME_P450"/>
    <property type="match status" value="1"/>
</dbReference>
<dbReference type="InterPro" id="IPR050196">
    <property type="entry name" value="Cytochrome_P450_Monoox"/>
</dbReference>
<comment type="similarity">
    <text evidence="2 9">Belongs to the cytochrome P450 family.</text>
</comment>
<dbReference type="InterPro" id="IPR001128">
    <property type="entry name" value="Cyt_P450"/>
</dbReference>
<dbReference type="EMBL" id="JAZDUA010000298">
    <property type="protein sequence ID" value="KAK7861806.1"/>
    <property type="molecule type" value="Genomic_DNA"/>
</dbReference>
<protein>
    <recommendedName>
        <fullName evidence="12">Cytochrome P450</fullName>
    </recommendedName>
</protein>
<name>A0AAN9VFA0_9ORTH</name>
<comment type="caution">
    <text evidence="10">The sequence shown here is derived from an EMBL/GenBank/DDBJ whole genome shotgun (WGS) entry which is preliminary data.</text>
</comment>
<evidence type="ECO:0000313" key="11">
    <source>
        <dbReference type="Proteomes" id="UP001378592"/>
    </source>
</evidence>
<keyword evidence="11" id="KW-1185">Reference proteome</keyword>
<evidence type="ECO:0000256" key="5">
    <source>
        <dbReference type="ARBA" id="ARBA00023002"/>
    </source>
</evidence>
<evidence type="ECO:0000256" key="3">
    <source>
        <dbReference type="ARBA" id="ARBA00022617"/>
    </source>
</evidence>
<dbReference type="InterPro" id="IPR017972">
    <property type="entry name" value="Cyt_P450_CS"/>
</dbReference>
<dbReference type="PRINTS" id="PR00463">
    <property type="entry name" value="EP450I"/>
</dbReference>